<sequence>MTVLGFSILSQNAGQSANASEQETIVQMLVNELSSEQINKDYFGDKSNAVHLAAFLGMKSTLDLLISKGGDLGLQNGCGLNAYDILEAVKLDDRELVELLRQQPGVDSLKKRLGKDAESFRNHIPSITLARPHHLNRPEKDDNIGLKDRSLSNELVGSRISLLNPNDTAEQYYNLLSNNINDEVFNDRRAISEANKTLAFTSQYPIDQQGLLKLSEVQDDDDFDYLNAIDPEAVEPYQDLTCYQRIIVRRPLMDAPKPIRSVLKNRNDRQQGPEPVLEAQIAAYKAYDDYIAKLQIQTHCHTPQVNSNTKEALKNQTDSGFDDGRVLALKKSKAVQWESVKNVRIFQRHMVPEAGSEIEDENEDVDSIILDQYEQVIDYEEPPSSLTNRFSGTLGSPPIDSSLDGTMSGCFRHLTIASNLNAGSMDKPLPFPKYIPPLPLTRATDQEAKDLSITHANPNRSLPPLPSSLDIKNSLNRELVPVPTSPLDKLKSSLIASSMGGLQSTPMIVVGRSSPIKRIPSPPILESQSWMTRLLRNRNHMLDSTFNSNGSITKRIRQKLQPGCRSKATTQSQLEADKATMDNVANLAARPPLPPRPTLRSSHLILDISTPVLAPSAKVTANNFTFPGPKPFTKQLKPPMLARSHSVGRPAHKAGDDVEDSEGNKNRLSLSAVSGESSVTLLPIPKAVSKQSSQWRRRKEVVLVVSSQGLSPTLMLSNTAKDAVNTLPGKATEIGSKEILSGPAQGQLEPSQADCSEAQDVIQVPKCILAAYISLDWK</sequence>
<gene>
    <name evidence="3" type="ORF">BCR41DRAFT_383769</name>
</gene>
<keyword evidence="1" id="KW-0040">ANK repeat</keyword>
<dbReference type="OrthoDB" id="2123378at2759"/>
<evidence type="ECO:0000256" key="1">
    <source>
        <dbReference type="PROSITE-ProRule" id="PRU00023"/>
    </source>
</evidence>
<dbReference type="PROSITE" id="PS50088">
    <property type="entry name" value="ANK_REPEAT"/>
    <property type="match status" value="1"/>
</dbReference>
<proteinExistence type="predicted"/>
<dbReference type="RefSeq" id="XP_021885028.1">
    <property type="nucleotide sequence ID" value="XM_022027497.1"/>
</dbReference>
<evidence type="ECO:0000313" key="4">
    <source>
        <dbReference type="Proteomes" id="UP000193648"/>
    </source>
</evidence>
<dbReference type="GeneID" id="33569340"/>
<feature type="repeat" description="ANK" evidence="1">
    <location>
        <begin position="45"/>
        <end position="77"/>
    </location>
</feature>
<evidence type="ECO:0000313" key="3">
    <source>
        <dbReference type="EMBL" id="ORZ27301.1"/>
    </source>
</evidence>
<reference evidence="3 4" key="1">
    <citation type="submission" date="2016-07" db="EMBL/GenBank/DDBJ databases">
        <title>Pervasive Adenine N6-methylation of Active Genes in Fungi.</title>
        <authorList>
            <consortium name="DOE Joint Genome Institute"/>
            <person name="Mondo S.J."/>
            <person name="Dannebaum R.O."/>
            <person name="Kuo R.C."/>
            <person name="Labutti K."/>
            <person name="Haridas S."/>
            <person name="Kuo A."/>
            <person name="Salamov A."/>
            <person name="Ahrendt S.R."/>
            <person name="Lipzen A."/>
            <person name="Sullivan W."/>
            <person name="Andreopoulos W.B."/>
            <person name="Clum A."/>
            <person name="Lindquist E."/>
            <person name="Daum C."/>
            <person name="Ramamoorthy G.K."/>
            <person name="Gryganskyi A."/>
            <person name="Culley D."/>
            <person name="Magnuson J.K."/>
            <person name="James T.Y."/>
            <person name="O'Malley M.A."/>
            <person name="Stajich J.E."/>
            <person name="Spatafora J.W."/>
            <person name="Visel A."/>
            <person name="Grigoriev I.V."/>
        </authorList>
    </citation>
    <scope>NUCLEOTIDE SEQUENCE [LARGE SCALE GENOMIC DNA]</scope>
    <source>
        <strain evidence="3 4">NRRL 3116</strain>
    </source>
</reference>
<dbReference type="Gene3D" id="1.25.40.20">
    <property type="entry name" value="Ankyrin repeat-containing domain"/>
    <property type="match status" value="1"/>
</dbReference>
<dbReference type="AlphaFoldDB" id="A0A1Y2GZX7"/>
<dbReference type="EMBL" id="MCFF01000004">
    <property type="protein sequence ID" value="ORZ27301.1"/>
    <property type="molecule type" value="Genomic_DNA"/>
</dbReference>
<protein>
    <submittedName>
        <fullName evidence="3">Uncharacterized protein</fullName>
    </submittedName>
</protein>
<accession>A0A1Y2GZX7</accession>
<organism evidence="3 4">
    <name type="scientific">Lobosporangium transversale</name>
    <dbReference type="NCBI Taxonomy" id="64571"/>
    <lineage>
        <taxon>Eukaryota</taxon>
        <taxon>Fungi</taxon>
        <taxon>Fungi incertae sedis</taxon>
        <taxon>Mucoromycota</taxon>
        <taxon>Mortierellomycotina</taxon>
        <taxon>Mortierellomycetes</taxon>
        <taxon>Mortierellales</taxon>
        <taxon>Mortierellaceae</taxon>
        <taxon>Lobosporangium</taxon>
    </lineage>
</organism>
<name>A0A1Y2GZX7_9FUNG</name>
<comment type="caution">
    <text evidence="3">The sequence shown here is derived from an EMBL/GenBank/DDBJ whole genome shotgun (WGS) entry which is preliminary data.</text>
</comment>
<dbReference type="SUPFAM" id="SSF48403">
    <property type="entry name" value="Ankyrin repeat"/>
    <property type="match status" value="1"/>
</dbReference>
<dbReference type="InterPro" id="IPR002110">
    <property type="entry name" value="Ankyrin_rpt"/>
</dbReference>
<evidence type="ECO:0000256" key="2">
    <source>
        <dbReference type="SAM" id="MobiDB-lite"/>
    </source>
</evidence>
<dbReference type="Proteomes" id="UP000193648">
    <property type="component" value="Unassembled WGS sequence"/>
</dbReference>
<dbReference type="InParanoid" id="A0A1Y2GZX7"/>
<keyword evidence="4" id="KW-1185">Reference proteome</keyword>
<dbReference type="InterPro" id="IPR036770">
    <property type="entry name" value="Ankyrin_rpt-contain_sf"/>
</dbReference>
<feature type="region of interest" description="Disordered" evidence="2">
    <location>
        <begin position="630"/>
        <end position="666"/>
    </location>
</feature>